<dbReference type="Pfam" id="PF01221">
    <property type="entry name" value="Dynein_light"/>
    <property type="match status" value="1"/>
</dbReference>
<evidence type="ECO:0000256" key="6">
    <source>
        <dbReference type="ARBA" id="ARBA00022816"/>
    </source>
</evidence>
<comment type="caution">
    <text evidence="11">The sequence shown here is derived from an EMBL/GenBank/DDBJ whole genome shotgun (WGS) entry which is preliminary data.</text>
</comment>
<name>A0AAV2TNS5_CALDB</name>
<dbReference type="GO" id="GO:0015031">
    <property type="term" value="P:protein transport"/>
    <property type="evidence" value="ECO:0007669"/>
    <property type="project" value="UniProtKB-KW"/>
</dbReference>
<dbReference type="AlphaFoldDB" id="A0AAV2TNS5"/>
<dbReference type="SUPFAM" id="SSF54648">
    <property type="entry name" value="DLC"/>
    <property type="match status" value="1"/>
</dbReference>
<evidence type="ECO:0000256" key="4">
    <source>
        <dbReference type="ARBA" id="ARBA00022490"/>
    </source>
</evidence>
<keyword evidence="3" id="KW-0813">Transport</keyword>
<evidence type="ECO:0000256" key="8">
    <source>
        <dbReference type="ARBA" id="ARBA00023212"/>
    </source>
</evidence>
<proteinExistence type="inferred from homology"/>
<evidence type="ECO:0000313" key="11">
    <source>
        <dbReference type="EMBL" id="CAL5137924.1"/>
    </source>
</evidence>
<gene>
    <name evidence="11" type="ORF">CDAUBV1_LOCUS12402</name>
</gene>
<keyword evidence="4 10" id="KW-0963">Cytoplasm</keyword>
<dbReference type="InterPro" id="IPR037177">
    <property type="entry name" value="DLC_sf"/>
</dbReference>
<evidence type="ECO:0000256" key="1">
    <source>
        <dbReference type="ARBA" id="ARBA00004123"/>
    </source>
</evidence>
<dbReference type="PANTHER" id="PTHR11886:SF35">
    <property type="entry name" value="DYNEIN LIGHT CHAIN"/>
    <property type="match status" value="1"/>
</dbReference>
<evidence type="ECO:0000256" key="2">
    <source>
        <dbReference type="ARBA" id="ARBA00004245"/>
    </source>
</evidence>
<evidence type="ECO:0000256" key="5">
    <source>
        <dbReference type="ARBA" id="ARBA00022701"/>
    </source>
</evidence>
<dbReference type="SMART" id="SM01375">
    <property type="entry name" value="Dynein_light"/>
    <property type="match status" value="1"/>
</dbReference>
<dbReference type="GO" id="GO:0005868">
    <property type="term" value="C:cytoplasmic dynein complex"/>
    <property type="evidence" value="ECO:0007669"/>
    <property type="project" value="TreeGrafter"/>
</dbReference>
<evidence type="ECO:0000256" key="7">
    <source>
        <dbReference type="ARBA" id="ARBA00022927"/>
    </source>
</evidence>
<reference evidence="11" key="1">
    <citation type="submission" date="2024-06" db="EMBL/GenBank/DDBJ databases">
        <authorList>
            <person name="Liu X."/>
            <person name="Lenzi L."/>
            <person name="Haldenby T S."/>
            <person name="Uol C."/>
        </authorList>
    </citation>
    <scope>NUCLEOTIDE SEQUENCE</scope>
</reference>
<organism evidence="11 12">
    <name type="scientific">Calicophoron daubneyi</name>
    <name type="common">Rumen fluke</name>
    <name type="synonym">Paramphistomum daubneyi</name>
    <dbReference type="NCBI Taxonomy" id="300641"/>
    <lineage>
        <taxon>Eukaryota</taxon>
        <taxon>Metazoa</taxon>
        <taxon>Spiralia</taxon>
        <taxon>Lophotrochozoa</taxon>
        <taxon>Platyhelminthes</taxon>
        <taxon>Trematoda</taxon>
        <taxon>Digenea</taxon>
        <taxon>Plagiorchiida</taxon>
        <taxon>Pronocephalata</taxon>
        <taxon>Paramphistomoidea</taxon>
        <taxon>Paramphistomidae</taxon>
        <taxon>Calicophoron</taxon>
    </lineage>
</organism>
<evidence type="ECO:0000256" key="9">
    <source>
        <dbReference type="ARBA" id="ARBA00023242"/>
    </source>
</evidence>
<dbReference type="InterPro" id="IPR001372">
    <property type="entry name" value="Dynein_light_chain_typ-1/2"/>
</dbReference>
<keyword evidence="8 10" id="KW-0206">Cytoskeleton</keyword>
<evidence type="ECO:0000313" key="12">
    <source>
        <dbReference type="Proteomes" id="UP001497525"/>
    </source>
</evidence>
<dbReference type="FunFam" id="3.30.740.10:FF:000005">
    <property type="entry name" value="Dynein light chain"/>
    <property type="match status" value="1"/>
</dbReference>
<dbReference type="GO" id="GO:0005874">
    <property type="term" value="C:microtubule"/>
    <property type="evidence" value="ECO:0007669"/>
    <property type="project" value="UniProtKB-KW"/>
</dbReference>
<accession>A0AAV2TNS5</accession>
<dbReference type="GO" id="GO:0045505">
    <property type="term" value="F:dynein intermediate chain binding"/>
    <property type="evidence" value="ECO:0007669"/>
    <property type="project" value="TreeGrafter"/>
</dbReference>
<dbReference type="Proteomes" id="UP001497525">
    <property type="component" value="Unassembled WGS sequence"/>
</dbReference>
<keyword evidence="10" id="KW-0243">Dynein</keyword>
<keyword evidence="10" id="KW-0505">Motor protein</keyword>
<keyword evidence="6" id="KW-0509">mRNA transport</keyword>
<dbReference type="PANTHER" id="PTHR11886">
    <property type="entry name" value="DYNEIN LIGHT CHAIN"/>
    <property type="match status" value="1"/>
</dbReference>
<dbReference type="Gene3D" id="3.30.740.10">
    <property type="entry name" value="Protein Inhibitor Of Neuronal Nitric Oxide Synthase"/>
    <property type="match status" value="1"/>
</dbReference>
<keyword evidence="5 10" id="KW-0493">Microtubule</keyword>
<comment type="subcellular location">
    <subcellularLocation>
        <location evidence="2 10">Cytoplasm</location>
        <location evidence="2 10">Cytoskeleton</location>
    </subcellularLocation>
    <subcellularLocation>
        <location evidence="1">Nucleus</location>
    </subcellularLocation>
</comment>
<dbReference type="GO" id="GO:0005634">
    <property type="term" value="C:nucleus"/>
    <property type="evidence" value="ECO:0007669"/>
    <property type="project" value="UniProtKB-SubCell"/>
</dbReference>
<comment type="similarity">
    <text evidence="10">Belongs to the dynein light chain family.</text>
</comment>
<protein>
    <recommendedName>
        <fullName evidence="10">Dynein light chain</fullName>
    </recommendedName>
</protein>
<sequence length="87" mass="9807">MVKAVVKTTDMSVDKENEVVRLVEAVAQSKEPDCKVAEILKTQMEEKYGPTYHVIVGKNYGSKVSHEKGTFIFLYAGNKAYQIYKFG</sequence>
<evidence type="ECO:0000256" key="10">
    <source>
        <dbReference type="RuleBase" id="RU365010"/>
    </source>
</evidence>
<keyword evidence="9" id="KW-0539">Nucleus</keyword>
<dbReference type="EMBL" id="CAXLJL010000456">
    <property type="protein sequence ID" value="CAL5137924.1"/>
    <property type="molecule type" value="Genomic_DNA"/>
</dbReference>
<dbReference type="GO" id="GO:0007017">
    <property type="term" value="P:microtubule-based process"/>
    <property type="evidence" value="ECO:0007669"/>
    <property type="project" value="InterPro"/>
</dbReference>
<keyword evidence="7" id="KW-0653">Protein transport</keyword>
<dbReference type="GO" id="GO:0051028">
    <property type="term" value="P:mRNA transport"/>
    <property type="evidence" value="ECO:0007669"/>
    <property type="project" value="UniProtKB-KW"/>
</dbReference>
<evidence type="ECO:0000256" key="3">
    <source>
        <dbReference type="ARBA" id="ARBA00022448"/>
    </source>
</evidence>